<reference evidence="1 2" key="1">
    <citation type="submission" date="2016-03" db="EMBL/GenBank/DDBJ databases">
        <title>Complete genome sequence of a novel chlorpyrifos degrading bacterium, Cupriavidus nantongensis sp. X1.</title>
        <authorList>
            <person name="Fang L."/>
        </authorList>
    </citation>
    <scope>NUCLEOTIDE SEQUENCE [LARGE SCALE GENOMIC DNA]</scope>
    <source>
        <strain evidence="1 2">X1</strain>
    </source>
</reference>
<dbReference type="KEGG" id="cnan:A2G96_00205"/>
<dbReference type="AlphaFoldDB" id="A0A142JDY0"/>
<name>A0A142JDY0_9BURK</name>
<dbReference type="Proteomes" id="UP000075238">
    <property type="component" value="Chromosome 1"/>
</dbReference>
<protein>
    <recommendedName>
        <fullName evidence="3">DUF2314 domain-containing protein</fullName>
    </recommendedName>
</protein>
<evidence type="ECO:0000313" key="2">
    <source>
        <dbReference type="Proteomes" id="UP000075238"/>
    </source>
</evidence>
<evidence type="ECO:0000313" key="1">
    <source>
        <dbReference type="EMBL" id="AMR76292.1"/>
    </source>
</evidence>
<sequence>MDMRLTTLDEDGWELDDAEPIAAAHPDTFWMPPRPERDALAAGQQVKLIFRILVADEEGNEEVHVERMWVNVTGREGALYTGELDNQPYCTDEMNPGMPLCFEARHVINIYREGDEEA</sequence>
<proteinExistence type="predicted"/>
<gene>
    <name evidence="1" type="ORF">A2G96_00205</name>
</gene>
<evidence type="ECO:0008006" key="3">
    <source>
        <dbReference type="Google" id="ProtNLM"/>
    </source>
</evidence>
<dbReference type="OrthoDB" id="1551270at2"/>
<dbReference type="RefSeq" id="WP_062795711.1">
    <property type="nucleotide sequence ID" value="NZ_CP014844.1"/>
</dbReference>
<dbReference type="EMBL" id="CP014844">
    <property type="protein sequence ID" value="AMR76292.1"/>
    <property type="molecule type" value="Genomic_DNA"/>
</dbReference>
<accession>A0A142JDY0</accession>
<keyword evidence="2" id="KW-1185">Reference proteome</keyword>
<organism evidence="1 2">
    <name type="scientific">Cupriavidus nantongensis</name>
    <dbReference type="NCBI Taxonomy" id="1796606"/>
    <lineage>
        <taxon>Bacteria</taxon>
        <taxon>Pseudomonadati</taxon>
        <taxon>Pseudomonadota</taxon>
        <taxon>Betaproteobacteria</taxon>
        <taxon>Burkholderiales</taxon>
        <taxon>Burkholderiaceae</taxon>
        <taxon>Cupriavidus</taxon>
    </lineage>
</organism>